<dbReference type="OrthoDB" id="9810515at2"/>
<dbReference type="Gene3D" id="2.60.120.1360">
    <property type="match status" value="1"/>
</dbReference>
<evidence type="ECO:0000259" key="2">
    <source>
        <dbReference type="Pfam" id="PF13472"/>
    </source>
</evidence>
<dbReference type="KEGG" id="samy:DB32_008389"/>
<reference evidence="3 4" key="1">
    <citation type="submission" date="2015-03" db="EMBL/GenBank/DDBJ databases">
        <title>Genome assembly of Sandaracinus amylolyticus DSM 53668.</title>
        <authorList>
            <person name="Sharma G."/>
            <person name="Subramanian S."/>
        </authorList>
    </citation>
    <scope>NUCLEOTIDE SEQUENCE [LARGE SCALE GENOMIC DNA]</scope>
    <source>
        <strain evidence="3 4">DSM 53668</strain>
    </source>
</reference>
<keyword evidence="4" id="KW-1185">Reference proteome</keyword>
<dbReference type="Pfam" id="PF13472">
    <property type="entry name" value="Lipase_GDSL_2"/>
    <property type="match status" value="1"/>
</dbReference>
<name>A0A0F6WA49_9BACT</name>
<feature type="domain" description="SGNH hydrolase-type esterase" evidence="2">
    <location>
        <begin position="221"/>
        <end position="375"/>
    </location>
</feature>
<feature type="chain" id="PRO_5002512017" evidence="1">
    <location>
        <begin position="22"/>
        <end position="387"/>
    </location>
</feature>
<accession>A0A0F6WA49</accession>
<gene>
    <name evidence="3" type="ORF">DB32_008389</name>
</gene>
<dbReference type="InterPro" id="IPR013830">
    <property type="entry name" value="SGNH_hydro"/>
</dbReference>
<dbReference type="Proteomes" id="UP000034883">
    <property type="component" value="Chromosome"/>
</dbReference>
<dbReference type="STRING" id="927083.DB32_008389"/>
<dbReference type="AlphaFoldDB" id="A0A0F6WA49"/>
<dbReference type="SUPFAM" id="SSF52266">
    <property type="entry name" value="SGNH hydrolase"/>
    <property type="match status" value="1"/>
</dbReference>
<evidence type="ECO:0000313" key="4">
    <source>
        <dbReference type="Proteomes" id="UP000034883"/>
    </source>
</evidence>
<sequence length="387" mass="42139">MRHALAILLVALCAISLVAFCAMPVRSQDAPLGVAVAIEDPQHRVLPRVRAALDRARRGEGVARLSFWGASHTASDQYTGFLRERLQRRFGDAGAGLVMPAVPFALYERRDVTIHESAGWRGVRVRGAERARDRYGRAGFAVETTSASWARVRASTVAHAELWASGAGTVELRVDDAIVANVPLAQRTTFLEADVPRGSHVVEARARGDGPVRVFGVLLETGRPGVIVESFGVPGARARDQLPWDEAELRAQIARRPPDLVALAYGTNETGDRTPMAALERDLREVIARWHRVAPESACLVIGPSDWMQTRAGALGPRARTTEVRDLYRRTALAEGCGFFDLLALQGGPGAIARWVAMGWALNDHVHMTDEGHARVAELLERALVAR</sequence>
<protein>
    <submittedName>
        <fullName evidence="3">Putative periplasmic protein</fullName>
    </submittedName>
</protein>
<organism evidence="3 4">
    <name type="scientific">Sandaracinus amylolyticus</name>
    <dbReference type="NCBI Taxonomy" id="927083"/>
    <lineage>
        <taxon>Bacteria</taxon>
        <taxon>Pseudomonadati</taxon>
        <taxon>Myxococcota</taxon>
        <taxon>Polyangia</taxon>
        <taxon>Polyangiales</taxon>
        <taxon>Sandaracinaceae</taxon>
        <taxon>Sandaracinus</taxon>
    </lineage>
</organism>
<dbReference type="Gene3D" id="3.40.50.1110">
    <property type="entry name" value="SGNH hydrolase"/>
    <property type="match status" value="1"/>
</dbReference>
<evidence type="ECO:0000313" key="3">
    <source>
        <dbReference type="EMBL" id="AKF11240.1"/>
    </source>
</evidence>
<keyword evidence="1" id="KW-0732">Signal</keyword>
<dbReference type="PANTHER" id="PTHR30383">
    <property type="entry name" value="THIOESTERASE 1/PROTEASE 1/LYSOPHOSPHOLIPASE L1"/>
    <property type="match status" value="1"/>
</dbReference>
<feature type="signal peptide" evidence="1">
    <location>
        <begin position="1"/>
        <end position="21"/>
    </location>
</feature>
<dbReference type="GO" id="GO:0016788">
    <property type="term" value="F:hydrolase activity, acting on ester bonds"/>
    <property type="evidence" value="ECO:0007669"/>
    <property type="project" value="UniProtKB-ARBA"/>
</dbReference>
<dbReference type="RefSeq" id="WP_053238124.1">
    <property type="nucleotide sequence ID" value="NZ_CP011125.1"/>
</dbReference>
<evidence type="ECO:0000256" key="1">
    <source>
        <dbReference type="SAM" id="SignalP"/>
    </source>
</evidence>
<dbReference type="InterPro" id="IPR051532">
    <property type="entry name" value="Ester_Hydrolysis_Enzymes"/>
</dbReference>
<dbReference type="InterPro" id="IPR036514">
    <property type="entry name" value="SGNH_hydro_sf"/>
</dbReference>
<proteinExistence type="predicted"/>
<dbReference type="EMBL" id="CP011125">
    <property type="protein sequence ID" value="AKF11240.1"/>
    <property type="molecule type" value="Genomic_DNA"/>
</dbReference>